<dbReference type="InterPro" id="IPR006103">
    <property type="entry name" value="Glyco_hydro_2_cat"/>
</dbReference>
<keyword evidence="3 7" id="KW-0378">Hydrolase</keyword>
<evidence type="ECO:0000313" key="8">
    <source>
        <dbReference type="Proteomes" id="UP001597045"/>
    </source>
</evidence>
<comment type="caution">
    <text evidence="7">The sequence shown here is derived from an EMBL/GenBank/DDBJ whole genome shotgun (WGS) entry which is preliminary data.</text>
</comment>
<dbReference type="InterPro" id="IPR036156">
    <property type="entry name" value="Beta-gal/glucu_dom_sf"/>
</dbReference>
<dbReference type="InterPro" id="IPR017853">
    <property type="entry name" value="GH"/>
</dbReference>
<dbReference type="EMBL" id="JBHTIS010002264">
    <property type="protein sequence ID" value="MFD1049578.1"/>
    <property type="molecule type" value="Genomic_DNA"/>
</dbReference>
<dbReference type="SUPFAM" id="SSF51445">
    <property type="entry name" value="(Trans)glycosidases"/>
    <property type="match status" value="1"/>
</dbReference>
<keyword evidence="4" id="KW-0326">Glycosidase</keyword>
<evidence type="ECO:0000256" key="3">
    <source>
        <dbReference type="ARBA" id="ARBA00022801"/>
    </source>
</evidence>
<dbReference type="InterPro" id="IPR013783">
    <property type="entry name" value="Ig-like_fold"/>
</dbReference>
<name>A0ABW3MG49_9PSEU</name>
<dbReference type="Pfam" id="PF16353">
    <property type="entry name" value="LacZ_4"/>
    <property type="match status" value="1"/>
</dbReference>
<dbReference type="PRINTS" id="PR00132">
    <property type="entry name" value="GLHYDRLASE2"/>
</dbReference>
<keyword evidence="8" id="KW-1185">Reference proteome</keyword>
<dbReference type="PANTHER" id="PTHR46323">
    <property type="entry name" value="BETA-GALACTOSIDASE"/>
    <property type="match status" value="1"/>
</dbReference>
<evidence type="ECO:0000259" key="6">
    <source>
        <dbReference type="Pfam" id="PF16353"/>
    </source>
</evidence>
<evidence type="ECO:0000313" key="7">
    <source>
        <dbReference type="EMBL" id="MFD1049578.1"/>
    </source>
</evidence>
<dbReference type="Gene3D" id="2.60.40.10">
    <property type="entry name" value="Immunoglobulins"/>
    <property type="match status" value="1"/>
</dbReference>
<dbReference type="EC" id="3.2.1.23" evidence="2"/>
<dbReference type="PROSITE" id="PS00608">
    <property type="entry name" value="GLYCOSYL_HYDROL_F2_2"/>
    <property type="match status" value="1"/>
</dbReference>
<reference evidence="8" key="1">
    <citation type="journal article" date="2019" name="Int. J. Syst. Evol. Microbiol.">
        <title>The Global Catalogue of Microorganisms (GCM) 10K type strain sequencing project: providing services to taxonomists for standard genome sequencing and annotation.</title>
        <authorList>
            <consortium name="The Broad Institute Genomics Platform"/>
            <consortium name="The Broad Institute Genome Sequencing Center for Infectious Disease"/>
            <person name="Wu L."/>
            <person name="Ma J."/>
        </authorList>
    </citation>
    <scope>NUCLEOTIDE SEQUENCE [LARGE SCALE GENOMIC DNA]</scope>
    <source>
        <strain evidence="8">JCM 31486</strain>
    </source>
</reference>
<dbReference type="PANTHER" id="PTHR46323:SF2">
    <property type="entry name" value="BETA-GALACTOSIDASE"/>
    <property type="match status" value="1"/>
</dbReference>
<organism evidence="7 8">
    <name type="scientific">Kibdelosporangium lantanae</name>
    <dbReference type="NCBI Taxonomy" id="1497396"/>
    <lineage>
        <taxon>Bacteria</taxon>
        <taxon>Bacillati</taxon>
        <taxon>Actinomycetota</taxon>
        <taxon>Actinomycetes</taxon>
        <taxon>Pseudonocardiales</taxon>
        <taxon>Pseudonocardiaceae</taxon>
        <taxon>Kibdelosporangium</taxon>
    </lineage>
</organism>
<evidence type="ECO:0000256" key="4">
    <source>
        <dbReference type="ARBA" id="ARBA00023295"/>
    </source>
</evidence>
<feature type="non-terminal residue" evidence="7">
    <location>
        <position position="311"/>
    </location>
</feature>
<comment type="catalytic activity">
    <reaction evidence="1">
        <text>Hydrolysis of terminal non-reducing beta-D-galactose residues in beta-D-galactosides.</text>
        <dbReference type="EC" id="3.2.1.23"/>
    </reaction>
</comment>
<dbReference type="Proteomes" id="UP001597045">
    <property type="component" value="Unassembled WGS sequence"/>
</dbReference>
<dbReference type="InterPro" id="IPR032312">
    <property type="entry name" value="LacZ_4"/>
</dbReference>
<gene>
    <name evidence="7" type="ORF">ACFQ1S_30625</name>
</gene>
<dbReference type="SUPFAM" id="SSF49303">
    <property type="entry name" value="beta-Galactosidase/glucuronidase domain"/>
    <property type="match status" value="1"/>
</dbReference>
<protein>
    <recommendedName>
        <fullName evidence="2">beta-galactosidase</fullName>
        <ecNumber evidence="2">3.2.1.23</ecNumber>
    </recommendedName>
</protein>
<evidence type="ECO:0000259" key="5">
    <source>
        <dbReference type="Pfam" id="PF02836"/>
    </source>
</evidence>
<dbReference type="InterPro" id="IPR050347">
    <property type="entry name" value="Bact_Beta-galactosidase"/>
</dbReference>
<sequence length="311" mass="35009">MIDECDLETHGFTQVGWERNPSDDPQWRDAYLDRMTRTVERDKNHPSIILWSLGNEAHTGANLAAMADWARTRDPSRPIHYEGDHACSYVDVYSRMYATHAEVDEIGRGSGLPFVLCEYAHAMGNGPGGMLEYRQLFEKYPRCQGGFVWEWIDHGIRQVDDRGREFYAYGGDFGETIHDGSFVIDGLVFPDRTPSPGLLEFAKIIEPVRITGDTTGVRVANLYDFRTLDHLAFTWTLEEEGQAKATGTLTIPTVQPGQDVTVPRPPLPATTQESWLTIEAREGDHVVAWGQIQVTPRPTREVPPADTLDYA</sequence>
<accession>A0ABW3MG49</accession>
<dbReference type="Gene3D" id="3.20.20.80">
    <property type="entry name" value="Glycosidases"/>
    <property type="match status" value="1"/>
</dbReference>
<feature type="domain" description="Glycoside hydrolase family 2 catalytic" evidence="5">
    <location>
        <begin position="1"/>
        <end position="209"/>
    </location>
</feature>
<evidence type="ECO:0000256" key="2">
    <source>
        <dbReference type="ARBA" id="ARBA00012756"/>
    </source>
</evidence>
<dbReference type="GO" id="GO:0016787">
    <property type="term" value="F:hydrolase activity"/>
    <property type="evidence" value="ECO:0007669"/>
    <property type="project" value="UniProtKB-KW"/>
</dbReference>
<dbReference type="InterPro" id="IPR023232">
    <property type="entry name" value="Glyco_hydro_2_AS"/>
</dbReference>
<dbReference type="InterPro" id="IPR006101">
    <property type="entry name" value="Glyco_hydro_2"/>
</dbReference>
<feature type="domain" description="Beta-galactosidase" evidence="6">
    <location>
        <begin position="217"/>
        <end position="294"/>
    </location>
</feature>
<evidence type="ECO:0000256" key="1">
    <source>
        <dbReference type="ARBA" id="ARBA00001412"/>
    </source>
</evidence>
<proteinExistence type="predicted"/>
<dbReference type="Pfam" id="PF02836">
    <property type="entry name" value="Glyco_hydro_2_C"/>
    <property type="match status" value="1"/>
</dbReference>